<dbReference type="CDD" id="cd18186">
    <property type="entry name" value="BTB_POZ_ZBTB_KLHL-like"/>
    <property type="match status" value="1"/>
</dbReference>
<dbReference type="InterPro" id="IPR000210">
    <property type="entry name" value="BTB/POZ_dom"/>
</dbReference>
<reference evidence="3" key="2">
    <citation type="submission" date="2013-04" db="EMBL/GenBank/DDBJ databases">
        <title>Genomic mechanisms accounting for the adaptation to parasitism in nematode-trapping fungi.</title>
        <authorList>
            <person name="Ahren D.G."/>
        </authorList>
    </citation>
    <scope>NUCLEOTIDE SEQUENCE [LARGE SCALE GENOMIC DNA]</scope>
    <source>
        <strain evidence="3">CBS 200.50</strain>
    </source>
</reference>
<protein>
    <recommendedName>
        <fullName evidence="1">BTB domain-containing protein</fullName>
    </recommendedName>
</protein>
<accession>S8AM94</accession>
<organism evidence="2 3">
    <name type="scientific">Dactylellina haptotyla (strain CBS 200.50)</name>
    <name type="common">Nematode-trapping fungus</name>
    <name type="synonym">Monacrosporium haptotylum</name>
    <dbReference type="NCBI Taxonomy" id="1284197"/>
    <lineage>
        <taxon>Eukaryota</taxon>
        <taxon>Fungi</taxon>
        <taxon>Dikarya</taxon>
        <taxon>Ascomycota</taxon>
        <taxon>Pezizomycotina</taxon>
        <taxon>Orbiliomycetes</taxon>
        <taxon>Orbiliales</taxon>
        <taxon>Orbiliaceae</taxon>
        <taxon>Dactylellina</taxon>
    </lineage>
</organism>
<dbReference type="Proteomes" id="UP000015100">
    <property type="component" value="Unassembled WGS sequence"/>
</dbReference>
<sequence>MSALRAAHQLAGAGLKILLKTSKYSDLKLIVGPQEQEFLAHKNIVCTWSNYIDKECAKPDLDPSVAHTQKPKPFKFGPPPKLRPTGSDLFTLKLPTIIDTSAVEIILEFMYGQDYDLLKKSTQTNLSVYLIADFLEVPLLKQYMVTEYTKLFQEKQGRWAHIDIISIMETIIRKEFTREADEFGEARETEQYQVETMQMLNALTNFIELKVLIHTPEFQQMLDNGVIAKVLAVALLKRTWACRTCKTDRMLGPNTKVSCSKCGSVLCDTGGLPKGTGDQGLDKLLKH</sequence>
<dbReference type="EMBL" id="AQGS01000129">
    <property type="protein sequence ID" value="EPS42226.1"/>
    <property type="molecule type" value="Genomic_DNA"/>
</dbReference>
<gene>
    <name evidence="2" type="ORF">H072_3841</name>
</gene>
<dbReference type="SUPFAM" id="SSF54695">
    <property type="entry name" value="POZ domain"/>
    <property type="match status" value="1"/>
</dbReference>
<feature type="domain" description="BTB" evidence="1">
    <location>
        <begin position="25"/>
        <end position="119"/>
    </location>
</feature>
<keyword evidence="3" id="KW-1185">Reference proteome</keyword>
<proteinExistence type="predicted"/>
<name>S8AM94_DACHA</name>
<evidence type="ECO:0000313" key="3">
    <source>
        <dbReference type="Proteomes" id="UP000015100"/>
    </source>
</evidence>
<evidence type="ECO:0000313" key="2">
    <source>
        <dbReference type="EMBL" id="EPS42226.1"/>
    </source>
</evidence>
<comment type="caution">
    <text evidence="2">The sequence shown here is derived from an EMBL/GenBank/DDBJ whole genome shotgun (WGS) entry which is preliminary data.</text>
</comment>
<dbReference type="OrthoDB" id="6359816at2759"/>
<dbReference type="InterPro" id="IPR011333">
    <property type="entry name" value="SKP1/BTB/POZ_sf"/>
</dbReference>
<dbReference type="PROSITE" id="PS50097">
    <property type="entry name" value="BTB"/>
    <property type="match status" value="1"/>
</dbReference>
<dbReference type="HOGENOM" id="CLU_1049832_0_0_1"/>
<reference evidence="2 3" key="1">
    <citation type="journal article" date="2013" name="PLoS Genet.">
        <title>Genomic mechanisms accounting for the adaptation to parasitism in nematode-trapping fungi.</title>
        <authorList>
            <person name="Meerupati T."/>
            <person name="Andersson K.M."/>
            <person name="Friman E."/>
            <person name="Kumar D."/>
            <person name="Tunlid A."/>
            <person name="Ahren D."/>
        </authorList>
    </citation>
    <scope>NUCLEOTIDE SEQUENCE [LARGE SCALE GENOMIC DNA]</scope>
    <source>
        <strain evidence="2 3">CBS 200.50</strain>
    </source>
</reference>
<dbReference type="Gene3D" id="3.30.710.10">
    <property type="entry name" value="Potassium Channel Kv1.1, Chain A"/>
    <property type="match status" value="1"/>
</dbReference>
<dbReference type="AlphaFoldDB" id="S8AM94"/>
<evidence type="ECO:0000259" key="1">
    <source>
        <dbReference type="PROSITE" id="PS50097"/>
    </source>
</evidence>